<dbReference type="EMBL" id="MLJW01001420">
    <property type="protein sequence ID" value="OIQ78333.1"/>
    <property type="molecule type" value="Genomic_DNA"/>
</dbReference>
<organism evidence="6">
    <name type="scientific">mine drainage metagenome</name>
    <dbReference type="NCBI Taxonomy" id="410659"/>
    <lineage>
        <taxon>unclassified sequences</taxon>
        <taxon>metagenomes</taxon>
        <taxon>ecological metagenomes</taxon>
    </lineage>
</organism>
<comment type="caution">
    <text evidence="6">The sequence shown here is derived from an EMBL/GenBank/DDBJ whole genome shotgun (WGS) entry which is preliminary data.</text>
</comment>
<dbReference type="PANTHER" id="PTHR30126">
    <property type="entry name" value="HTH-TYPE TRANSCRIPTIONAL REGULATOR"/>
    <property type="match status" value="1"/>
</dbReference>
<evidence type="ECO:0000256" key="2">
    <source>
        <dbReference type="ARBA" id="ARBA00023015"/>
    </source>
</evidence>
<dbReference type="InterPro" id="IPR036390">
    <property type="entry name" value="WH_DNA-bd_sf"/>
</dbReference>
<accession>A0A1J5QQY6</accession>
<evidence type="ECO:0000256" key="3">
    <source>
        <dbReference type="ARBA" id="ARBA00023125"/>
    </source>
</evidence>
<dbReference type="PRINTS" id="PR00039">
    <property type="entry name" value="HTHLYSR"/>
</dbReference>
<comment type="similarity">
    <text evidence="1">Belongs to the LysR transcriptional regulatory family.</text>
</comment>
<dbReference type="PANTHER" id="PTHR30126:SF88">
    <property type="entry name" value="TRANSCRIPTIONAL REGULATOR-RELATED"/>
    <property type="match status" value="1"/>
</dbReference>
<dbReference type="SUPFAM" id="SSF46785">
    <property type="entry name" value="Winged helix' DNA-binding domain"/>
    <property type="match status" value="1"/>
</dbReference>
<dbReference type="GO" id="GO:0000976">
    <property type="term" value="F:transcription cis-regulatory region binding"/>
    <property type="evidence" value="ECO:0007669"/>
    <property type="project" value="TreeGrafter"/>
</dbReference>
<proteinExistence type="inferred from homology"/>
<dbReference type="Pfam" id="PF03466">
    <property type="entry name" value="LysR_substrate"/>
    <property type="match status" value="1"/>
</dbReference>
<evidence type="ECO:0000313" key="6">
    <source>
        <dbReference type="EMBL" id="OIQ78333.1"/>
    </source>
</evidence>
<reference evidence="6" key="1">
    <citation type="submission" date="2016-10" db="EMBL/GenBank/DDBJ databases">
        <title>Sequence of Gallionella enrichment culture.</title>
        <authorList>
            <person name="Poehlein A."/>
            <person name="Muehling M."/>
            <person name="Daniel R."/>
        </authorList>
    </citation>
    <scope>NUCLEOTIDE SEQUENCE</scope>
</reference>
<dbReference type="GO" id="GO:0003700">
    <property type="term" value="F:DNA-binding transcription factor activity"/>
    <property type="evidence" value="ECO:0007669"/>
    <property type="project" value="InterPro"/>
</dbReference>
<keyword evidence="4" id="KW-0804">Transcription</keyword>
<dbReference type="PROSITE" id="PS50931">
    <property type="entry name" value="HTH_LYSR"/>
    <property type="match status" value="1"/>
</dbReference>
<dbReference type="Pfam" id="PF00126">
    <property type="entry name" value="HTH_1"/>
    <property type="match status" value="1"/>
</dbReference>
<name>A0A1J5QQY6_9ZZZZ</name>
<feature type="domain" description="HTH lysR-type" evidence="5">
    <location>
        <begin position="5"/>
        <end position="62"/>
    </location>
</feature>
<evidence type="ECO:0000259" key="5">
    <source>
        <dbReference type="PROSITE" id="PS50931"/>
    </source>
</evidence>
<dbReference type="SUPFAM" id="SSF53850">
    <property type="entry name" value="Periplasmic binding protein-like II"/>
    <property type="match status" value="1"/>
</dbReference>
<dbReference type="InterPro" id="IPR005119">
    <property type="entry name" value="LysR_subst-bd"/>
</dbReference>
<dbReference type="FunFam" id="1.10.10.10:FF:000001">
    <property type="entry name" value="LysR family transcriptional regulator"/>
    <property type="match status" value="1"/>
</dbReference>
<evidence type="ECO:0000256" key="4">
    <source>
        <dbReference type="ARBA" id="ARBA00023163"/>
    </source>
</evidence>
<dbReference type="InterPro" id="IPR036388">
    <property type="entry name" value="WH-like_DNA-bd_sf"/>
</dbReference>
<keyword evidence="3" id="KW-0238">DNA-binding</keyword>
<dbReference type="Gene3D" id="3.40.190.290">
    <property type="match status" value="1"/>
</dbReference>
<evidence type="ECO:0000256" key="1">
    <source>
        <dbReference type="ARBA" id="ARBA00009437"/>
    </source>
</evidence>
<dbReference type="AlphaFoldDB" id="A0A1J5QQY6"/>
<dbReference type="Gene3D" id="1.10.10.10">
    <property type="entry name" value="Winged helix-like DNA-binding domain superfamily/Winged helix DNA-binding domain"/>
    <property type="match status" value="1"/>
</dbReference>
<keyword evidence="2" id="KW-0805">Transcription regulation</keyword>
<dbReference type="InterPro" id="IPR000847">
    <property type="entry name" value="LysR_HTH_N"/>
</dbReference>
<protein>
    <submittedName>
        <fullName evidence="6">HTH-type transcriptional activator AllS</fullName>
    </submittedName>
</protein>
<sequence>MLDSVTLNQLRAFVVVCEEASFSRASRRLRRAQSAISHAIAALETALGVTLFQREGRQPTLTPAGRSLLADARAIVGRTEELKTRAKSIVDSGDAELSLAVDAFFPRKALMHALIGLQARAPALLVRLFATTLGSSEALVLSGRCGLALVAADTPNIECDRLDRRYLCETRFVTVCAPSHPLAGFTERIPAAEFERHTQLVISDHSAAQTEDFSKGVVGERNWFLADLAAKHDFLLAGLGWGHMPEDWVADDLASGRLIKLASVTWGDRSPSLIFAISTLRGRQQTASEAWLIDQLKHAASTDKGAS</sequence>
<gene>
    <name evidence="6" type="primary">allS_2</name>
    <name evidence="6" type="ORF">GALL_399610</name>
</gene>